<keyword evidence="4" id="KW-1185">Reference proteome</keyword>
<dbReference type="STRING" id="151549.A0A4C1XRP1"/>
<evidence type="ECO:0000256" key="1">
    <source>
        <dbReference type="SAM" id="MobiDB-lite"/>
    </source>
</evidence>
<dbReference type="Proteomes" id="UP000299102">
    <property type="component" value="Unassembled WGS sequence"/>
</dbReference>
<gene>
    <name evidence="3" type="primary">PGBD4</name>
    <name evidence="3" type="ORF">EVAR_89918_1</name>
</gene>
<dbReference type="PANTHER" id="PTHR46599">
    <property type="entry name" value="PIGGYBAC TRANSPOSABLE ELEMENT-DERIVED PROTEIN 4"/>
    <property type="match status" value="1"/>
</dbReference>
<reference evidence="3 4" key="1">
    <citation type="journal article" date="2019" name="Commun. Biol.">
        <title>The bagworm genome reveals a unique fibroin gene that provides high tensile strength.</title>
        <authorList>
            <person name="Kono N."/>
            <person name="Nakamura H."/>
            <person name="Ohtoshi R."/>
            <person name="Tomita M."/>
            <person name="Numata K."/>
            <person name="Arakawa K."/>
        </authorList>
    </citation>
    <scope>NUCLEOTIDE SEQUENCE [LARGE SCALE GENOMIC DNA]</scope>
</reference>
<sequence>MKLKGKLRQLNSDIDVDELNEDVNNLPVDDDDLPVDDDASSDDDVPLARYRNYFGKNRFRWSSQAPVSRSRTLQHNIVCQPPGLKRNFRYVLNRNTVPIDIWELFFTDDMLEVIVKHTNEKIRKIRPNYQIQTCIQDLDVVELKAFIGMLYYTAIFKENHTHYTCWYSTDGTGREIYRCTMSKNRFETLLNCLRFDDASTRDERRSTDKAAPISELFDKLIQNCKEVCSIGSYTCIDEMLVGFRGRCSFKMYMPKKPNKYGLKIMGLTDAKNGYLADGYLYLGKDSDSQGLPVEYQRLNKPTQAVLRLISSIEGTHRNVTVDNWFTSVELMNILKQKQLTLVGTLKKIKGKYLLNFCLAVIGKLALRFLDSRLMQHWYLMYQSITKPCLFSPACITRQPSIHKNKSQK</sequence>
<dbReference type="EMBL" id="BGZK01000911">
    <property type="protein sequence ID" value="GBP64839.1"/>
    <property type="molecule type" value="Genomic_DNA"/>
</dbReference>
<dbReference type="Pfam" id="PF13843">
    <property type="entry name" value="DDE_Tnp_1_7"/>
    <property type="match status" value="1"/>
</dbReference>
<feature type="compositionally biased region" description="Acidic residues" evidence="1">
    <location>
        <begin position="28"/>
        <end position="43"/>
    </location>
</feature>
<proteinExistence type="predicted"/>
<organism evidence="3 4">
    <name type="scientific">Eumeta variegata</name>
    <name type="common">Bagworm moth</name>
    <name type="synonym">Eumeta japonica</name>
    <dbReference type="NCBI Taxonomy" id="151549"/>
    <lineage>
        <taxon>Eukaryota</taxon>
        <taxon>Metazoa</taxon>
        <taxon>Ecdysozoa</taxon>
        <taxon>Arthropoda</taxon>
        <taxon>Hexapoda</taxon>
        <taxon>Insecta</taxon>
        <taxon>Pterygota</taxon>
        <taxon>Neoptera</taxon>
        <taxon>Endopterygota</taxon>
        <taxon>Lepidoptera</taxon>
        <taxon>Glossata</taxon>
        <taxon>Ditrysia</taxon>
        <taxon>Tineoidea</taxon>
        <taxon>Psychidae</taxon>
        <taxon>Oiketicinae</taxon>
        <taxon>Eumeta</taxon>
    </lineage>
</organism>
<feature type="region of interest" description="Disordered" evidence="1">
    <location>
        <begin position="21"/>
        <end position="43"/>
    </location>
</feature>
<dbReference type="PANTHER" id="PTHR46599:SF6">
    <property type="entry name" value="DUAL SPECIFICITY PHOSPHATASE 26"/>
    <property type="match status" value="1"/>
</dbReference>
<dbReference type="OrthoDB" id="8191541at2759"/>
<evidence type="ECO:0000313" key="3">
    <source>
        <dbReference type="EMBL" id="GBP64839.1"/>
    </source>
</evidence>
<accession>A0A4C1XRP1</accession>
<dbReference type="InterPro" id="IPR029526">
    <property type="entry name" value="PGBD"/>
</dbReference>
<evidence type="ECO:0000259" key="2">
    <source>
        <dbReference type="Pfam" id="PF13843"/>
    </source>
</evidence>
<evidence type="ECO:0000313" key="4">
    <source>
        <dbReference type="Proteomes" id="UP000299102"/>
    </source>
</evidence>
<comment type="caution">
    <text evidence="3">The sequence shown here is derived from an EMBL/GenBank/DDBJ whole genome shotgun (WGS) entry which is preliminary data.</text>
</comment>
<dbReference type="AlphaFoldDB" id="A0A4C1XRP1"/>
<protein>
    <submittedName>
        <fullName evidence="3">PiggyBac transposable element-derived protein 4</fullName>
    </submittedName>
</protein>
<name>A0A4C1XRP1_EUMVA</name>
<feature type="domain" description="PiggyBac transposable element-derived protein" evidence="2">
    <location>
        <begin position="98"/>
        <end position="347"/>
    </location>
</feature>